<evidence type="ECO:0000313" key="3">
    <source>
        <dbReference type="Proteomes" id="UP000583929"/>
    </source>
</evidence>
<organism evidence="2 3">
    <name type="scientific">Cannabis sativa</name>
    <name type="common">Hemp</name>
    <name type="synonym">Marijuana</name>
    <dbReference type="NCBI Taxonomy" id="3483"/>
    <lineage>
        <taxon>Eukaryota</taxon>
        <taxon>Viridiplantae</taxon>
        <taxon>Streptophyta</taxon>
        <taxon>Embryophyta</taxon>
        <taxon>Tracheophyta</taxon>
        <taxon>Spermatophyta</taxon>
        <taxon>Magnoliopsida</taxon>
        <taxon>eudicotyledons</taxon>
        <taxon>Gunneridae</taxon>
        <taxon>Pentapetalae</taxon>
        <taxon>rosids</taxon>
        <taxon>fabids</taxon>
        <taxon>Rosales</taxon>
        <taxon>Cannabaceae</taxon>
        <taxon>Cannabis</taxon>
    </lineage>
</organism>
<keyword evidence="1" id="KW-0812">Transmembrane</keyword>
<dbReference type="PANTHER" id="PTHR33133">
    <property type="entry name" value="OS08G0107100 PROTEIN-RELATED"/>
    <property type="match status" value="1"/>
</dbReference>
<evidence type="ECO:0008006" key="4">
    <source>
        <dbReference type="Google" id="ProtNLM"/>
    </source>
</evidence>
<dbReference type="GO" id="GO:0009409">
    <property type="term" value="P:response to cold"/>
    <property type="evidence" value="ECO:0007669"/>
    <property type="project" value="UniProtKB-ARBA"/>
</dbReference>
<dbReference type="CDD" id="cd23158">
    <property type="entry name" value="Prefoldin_UXT"/>
    <property type="match status" value="1"/>
</dbReference>
<dbReference type="Gene3D" id="1.10.287.370">
    <property type="match status" value="1"/>
</dbReference>
<keyword evidence="1" id="KW-1133">Transmembrane helix</keyword>
<dbReference type="EMBL" id="JAATIQ010000036">
    <property type="protein sequence ID" value="KAF4396361.1"/>
    <property type="molecule type" value="Genomic_DNA"/>
</dbReference>
<dbReference type="SUPFAM" id="SSF54001">
    <property type="entry name" value="Cysteine proteinases"/>
    <property type="match status" value="1"/>
</dbReference>
<comment type="caution">
    <text evidence="2">The sequence shown here is derived from an EMBL/GenBank/DDBJ whole genome shotgun (WGS) entry which is preliminary data.</text>
</comment>
<dbReference type="FunFam" id="1.10.287.370:FF:000010">
    <property type="entry name" value="Protein UXT like"/>
    <property type="match status" value="1"/>
</dbReference>
<feature type="transmembrane region" description="Helical" evidence="1">
    <location>
        <begin position="266"/>
        <end position="287"/>
    </location>
</feature>
<feature type="transmembrane region" description="Helical" evidence="1">
    <location>
        <begin position="308"/>
        <end position="329"/>
    </location>
</feature>
<dbReference type="InterPro" id="IPR004127">
    <property type="entry name" value="Prefoldin_subunit_alpha"/>
</dbReference>
<gene>
    <name evidence="2" type="ORF">G4B88_019161</name>
</gene>
<feature type="transmembrane region" description="Helical" evidence="1">
    <location>
        <begin position="65"/>
        <end position="88"/>
    </location>
</feature>
<dbReference type="SUPFAM" id="SSF46579">
    <property type="entry name" value="Prefoldin"/>
    <property type="match status" value="1"/>
</dbReference>
<keyword evidence="1" id="KW-0472">Membrane</keyword>
<feature type="transmembrane region" description="Helical" evidence="1">
    <location>
        <begin position="180"/>
        <end position="202"/>
    </location>
</feature>
<evidence type="ECO:0000313" key="2">
    <source>
        <dbReference type="EMBL" id="KAF4396361.1"/>
    </source>
</evidence>
<name>A0A7J6HN54_CANSA</name>
<dbReference type="GO" id="GO:0006457">
    <property type="term" value="P:protein folding"/>
    <property type="evidence" value="ECO:0007669"/>
    <property type="project" value="UniProtKB-ARBA"/>
</dbReference>
<dbReference type="InterPro" id="IPR036376">
    <property type="entry name" value="RuBisCO_lsu_C_sf"/>
</dbReference>
<dbReference type="GO" id="GO:0000287">
    <property type="term" value="F:magnesium ion binding"/>
    <property type="evidence" value="ECO:0007669"/>
    <property type="project" value="InterPro"/>
</dbReference>
<evidence type="ECO:0000256" key="1">
    <source>
        <dbReference type="SAM" id="Phobius"/>
    </source>
</evidence>
<dbReference type="Proteomes" id="UP000583929">
    <property type="component" value="Unassembled WGS sequence"/>
</dbReference>
<dbReference type="Gene3D" id="3.20.20.110">
    <property type="entry name" value="Ribulose bisphosphate carboxylase, large subunit, C-terminal domain"/>
    <property type="match status" value="1"/>
</dbReference>
<dbReference type="PANTHER" id="PTHR33133:SF1">
    <property type="entry name" value="EXPRESSED PROTEIN-RELATED"/>
    <property type="match status" value="1"/>
</dbReference>
<reference evidence="2 3" key="1">
    <citation type="journal article" date="2020" name="bioRxiv">
        <title>Sequence and annotation of 42 cannabis genomes reveals extensive copy number variation in cannabinoid synthesis and pathogen resistance genes.</title>
        <authorList>
            <person name="Mckernan K.J."/>
            <person name="Helbert Y."/>
            <person name="Kane L.T."/>
            <person name="Ebling H."/>
            <person name="Zhang L."/>
            <person name="Liu B."/>
            <person name="Eaton Z."/>
            <person name="Mclaughlin S."/>
            <person name="Kingan S."/>
            <person name="Baybayan P."/>
            <person name="Concepcion G."/>
            <person name="Jordan M."/>
            <person name="Riva A."/>
            <person name="Barbazuk W."/>
            <person name="Harkins T."/>
        </authorList>
    </citation>
    <scope>NUCLEOTIDE SEQUENCE [LARGE SCALE GENOMIC DNA]</scope>
    <source>
        <strain evidence="3">cv. Jamaican Lion 4</strain>
        <tissue evidence="2">Leaf</tissue>
    </source>
</reference>
<keyword evidence="3" id="KW-1185">Reference proteome</keyword>
<dbReference type="SUPFAM" id="SSF51649">
    <property type="entry name" value="RuBisCo, C-terminal domain"/>
    <property type="match status" value="1"/>
</dbReference>
<dbReference type="InterPro" id="IPR038765">
    <property type="entry name" value="Papain-like_cys_pep_sf"/>
</dbReference>
<dbReference type="InterPro" id="IPR009053">
    <property type="entry name" value="Prefoldin"/>
</dbReference>
<feature type="transmembrane region" description="Helical" evidence="1">
    <location>
        <begin position="214"/>
        <end position="246"/>
    </location>
</feature>
<feature type="transmembrane region" description="Helical" evidence="1">
    <location>
        <begin position="122"/>
        <end position="142"/>
    </location>
</feature>
<proteinExistence type="predicted"/>
<sequence>MEISAENSPRLRLDHLRKDVSQETHLRGFQLEPYDPENGSNHAFRSMNALEILRETVRILRYNSWGFMAIAALLICPISAVVLSNILIDQSLVKRLTIRLLLIAKSSGLPLRPFIKQSGQHFAEMAVSSFMCFPLFITLSLLSKAAVVYSVDCSYSRKQFDSSKLYAIICKIWKRLVSTYVWVCMVIVGCVTLFFLLLAGVCNIFSIIGSSSSIIVYAAVVVGLVFSVIFANAFVICDIAIVISVLEDVSGPEALLRSCVLIKGQTHVGLLIFLGSTVGMAFVKGLFEHRVKTLSYGDGSSRLWEGPLLVLMYSFVVLIDSMMSAVFYYSCRSSSMEMSGAETQPILDSVIMETENKWRIHMENEINDLKYELASLSYLKEEVKALKALMLENELHPMKESLPYRDLPLHEVWREMDYYNIFMGILDFCKEIYIPILSSSHYCLARVIISLKTVEVWDSLADENSPVRQSNKIKEIVSIEFIVWKMGNAPGAVANRVALEACVQARNEGRDLAREGNEIIREACKWSPELSVLERTEMDNYRPEKVLKYEEFVDHRLKPDLVRAIAERDKVFEQQKVFSDLRKNIETMEENSVTSLRTQVNLGSEVYMQADVPDTTRIFVDIGLGFHAEFTWSEALNYITLREERLSKQVEEYTHLIASIKAQIKLVCEGIRELLQLPAEKPLPQRIF</sequence>
<accession>A0A7J6HN54</accession>
<protein>
    <recommendedName>
        <fullName evidence="4">Prefoldin chaperone subunit family protein</fullName>
    </recommendedName>
</protein>
<dbReference type="Pfam" id="PF02996">
    <property type="entry name" value="Prefoldin"/>
    <property type="match status" value="1"/>
</dbReference>
<dbReference type="AlphaFoldDB" id="A0A7J6HN54"/>